<proteinExistence type="predicted"/>
<feature type="region of interest" description="Disordered" evidence="1">
    <location>
        <begin position="29"/>
        <end position="92"/>
    </location>
</feature>
<sequence>MDPHLYNTVVNLYVKKKMQTKTLNTEVLNNSTPAVQNNNNNSLPLLSTSLPAPITTPETNQELPGPLAPPVPPRSLLQSPSSPLLPHNSQGNFSMSLGDYESYVEGDQDASKGTGEVSLPGAPSLHTHSSKFPIEREVIVKSSNEKQCKIPNLSDYMRRAKPSVAPDAPPKQVAWTQQLVTKNEGESSVAMGHDIAAHQVYKVPNAQPMSVMDSTKDSEPSPILRQSNTQDLGPATSTPETDGARGLPQRTYQSLKDMISSRFSKQNGNVGPSPAPGSPNLDSSLSPQSQLRQHGVYISTPSSSQQPPHPQQQQQQQHSQQQQQHSQQQQQQQ</sequence>
<feature type="compositionally biased region" description="Polar residues" evidence="1">
    <location>
        <begin position="261"/>
        <end position="270"/>
    </location>
</feature>
<name>A0A146LUF1_LYGHE</name>
<feature type="compositionally biased region" description="Low complexity" evidence="1">
    <location>
        <begin position="74"/>
        <end position="86"/>
    </location>
</feature>
<reference evidence="2" key="1">
    <citation type="journal article" date="2016" name="Gigascience">
        <title>De novo construction of an expanded transcriptome assembly for the western tarnished plant bug, Lygus hesperus.</title>
        <authorList>
            <person name="Tassone E.E."/>
            <person name="Geib S.M."/>
            <person name="Hall B."/>
            <person name="Fabrick J.A."/>
            <person name="Brent C.S."/>
            <person name="Hull J.J."/>
        </authorList>
    </citation>
    <scope>NUCLEOTIDE SEQUENCE</scope>
</reference>
<evidence type="ECO:0000256" key="1">
    <source>
        <dbReference type="SAM" id="MobiDB-lite"/>
    </source>
</evidence>
<feature type="region of interest" description="Disordered" evidence="1">
    <location>
        <begin position="209"/>
        <end position="333"/>
    </location>
</feature>
<feature type="compositionally biased region" description="Polar residues" evidence="1">
    <location>
        <begin position="224"/>
        <end position="240"/>
    </location>
</feature>
<feature type="compositionally biased region" description="Low complexity" evidence="1">
    <location>
        <begin position="37"/>
        <end position="57"/>
    </location>
</feature>
<dbReference type="EMBL" id="GDHC01007316">
    <property type="protein sequence ID" value="JAQ11313.1"/>
    <property type="molecule type" value="Transcribed_RNA"/>
</dbReference>
<evidence type="ECO:0000313" key="2">
    <source>
        <dbReference type="EMBL" id="JAQ11313.1"/>
    </source>
</evidence>
<feature type="compositionally biased region" description="Low complexity" evidence="1">
    <location>
        <begin position="301"/>
        <end position="333"/>
    </location>
</feature>
<protein>
    <submittedName>
        <fullName evidence="2">Uncharacterized protein</fullName>
    </submittedName>
</protein>
<feature type="region of interest" description="Disordered" evidence="1">
    <location>
        <begin position="105"/>
        <end position="128"/>
    </location>
</feature>
<dbReference type="AlphaFoldDB" id="A0A146LUF1"/>
<accession>A0A146LUF1</accession>
<organism evidence="2">
    <name type="scientific">Lygus hesperus</name>
    <name type="common">Western plant bug</name>
    <dbReference type="NCBI Taxonomy" id="30085"/>
    <lineage>
        <taxon>Eukaryota</taxon>
        <taxon>Metazoa</taxon>
        <taxon>Ecdysozoa</taxon>
        <taxon>Arthropoda</taxon>
        <taxon>Hexapoda</taxon>
        <taxon>Insecta</taxon>
        <taxon>Pterygota</taxon>
        <taxon>Neoptera</taxon>
        <taxon>Paraneoptera</taxon>
        <taxon>Hemiptera</taxon>
        <taxon>Heteroptera</taxon>
        <taxon>Panheteroptera</taxon>
        <taxon>Cimicomorpha</taxon>
        <taxon>Miridae</taxon>
        <taxon>Mirini</taxon>
        <taxon>Lygus</taxon>
    </lineage>
</organism>
<feature type="compositionally biased region" description="Polar residues" evidence="1">
    <location>
        <begin position="280"/>
        <end position="292"/>
    </location>
</feature>
<gene>
    <name evidence="2" type="ORF">g.28222</name>
</gene>
<feature type="non-terminal residue" evidence="2">
    <location>
        <position position="333"/>
    </location>
</feature>